<dbReference type="PROSITE" id="PS00409">
    <property type="entry name" value="PROKAR_NTER_METHYL"/>
    <property type="match status" value="1"/>
</dbReference>
<dbReference type="RefSeq" id="WP_111331133.1">
    <property type="nucleotide sequence ID" value="NZ_CP030032.1"/>
</dbReference>
<dbReference type="KEGG" id="bsed:DN745_00490"/>
<dbReference type="InterPro" id="IPR045584">
    <property type="entry name" value="Pilin-like"/>
</dbReference>
<protein>
    <submittedName>
        <fullName evidence="3">Uncharacterized protein</fullName>
    </submittedName>
</protein>
<dbReference type="Proteomes" id="UP000249799">
    <property type="component" value="Chromosome"/>
</dbReference>
<feature type="region of interest" description="Disordered" evidence="1">
    <location>
        <begin position="102"/>
        <end position="126"/>
    </location>
</feature>
<dbReference type="EMBL" id="CP030032">
    <property type="protein sequence ID" value="AWV87883.1"/>
    <property type="molecule type" value="Genomic_DNA"/>
</dbReference>
<name>A0A2Z4FG39_9DELT</name>
<keyword evidence="2" id="KW-0812">Transmembrane</keyword>
<sequence>MTSLPQNRAPAATSRGFTLVEMLVVLAIAAGMMGAAIYGLNMVTAADLRDEAMRLTSVMQYTWSRAAVEQVNYRLVLDLDENTYWTEVSDAAVVKELSDAGELRRERQQRAESRGEEDSEAMGFDTDPFGITRPTNFARAESAAIDAKNFHDGIEIYQVLTTRQNQPITDGQVAVSFFPDGFQEPVIIVLKDEHGAFYSVINEPLTGRIKIYSRLIEDRERLDQGESDD</sequence>
<evidence type="ECO:0000256" key="2">
    <source>
        <dbReference type="SAM" id="Phobius"/>
    </source>
</evidence>
<dbReference type="AlphaFoldDB" id="A0A2Z4FG39"/>
<evidence type="ECO:0000256" key="1">
    <source>
        <dbReference type="SAM" id="MobiDB-lite"/>
    </source>
</evidence>
<keyword evidence="2" id="KW-0472">Membrane</keyword>
<dbReference type="Pfam" id="PF07963">
    <property type="entry name" value="N_methyl"/>
    <property type="match status" value="1"/>
</dbReference>
<feature type="compositionally biased region" description="Basic and acidic residues" evidence="1">
    <location>
        <begin position="102"/>
        <end position="116"/>
    </location>
</feature>
<accession>A0A2Z4FG39</accession>
<dbReference type="InterPro" id="IPR012902">
    <property type="entry name" value="N_methyl_site"/>
</dbReference>
<dbReference type="OrthoDB" id="5507383at2"/>
<gene>
    <name evidence="3" type="ORF">DN745_00490</name>
</gene>
<proteinExistence type="predicted"/>
<organism evidence="3 4">
    <name type="scientific">Bradymonas sediminis</name>
    <dbReference type="NCBI Taxonomy" id="1548548"/>
    <lineage>
        <taxon>Bacteria</taxon>
        <taxon>Deltaproteobacteria</taxon>
        <taxon>Bradymonadales</taxon>
        <taxon>Bradymonadaceae</taxon>
        <taxon>Bradymonas</taxon>
    </lineage>
</organism>
<dbReference type="NCBIfam" id="TIGR02532">
    <property type="entry name" value="IV_pilin_GFxxxE"/>
    <property type="match status" value="1"/>
</dbReference>
<keyword evidence="2" id="KW-1133">Transmembrane helix</keyword>
<keyword evidence="4" id="KW-1185">Reference proteome</keyword>
<feature type="transmembrane region" description="Helical" evidence="2">
    <location>
        <begin position="20"/>
        <end position="40"/>
    </location>
</feature>
<dbReference type="SUPFAM" id="SSF54523">
    <property type="entry name" value="Pili subunits"/>
    <property type="match status" value="1"/>
</dbReference>
<evidence type="ECO:0000313" key="3">
    <source>
        <dbReference type="EMBL" id="AWV87883.1"/>
    </source>
</evidence>
<reference evidence="3 4" key="1">
    <citation type="submission" date="2018-06" db="EMBL/GenBank/DDBJ databases">
        <title>Lujinxingia sediminis gen. nov. sp. nov., a new facultative anaerobic member of the class Deltaproteobacteria, and proposal of Lujinxingaceae fam. nov.</title>
        <authorList>
            <person name="Guo L.-Y."/>
            <person name="Li C.-M."/>
            <person name="Wang S."/>
            <person name="Du Z.-J."/>
        </authorList>
    </citation>
    <scope>NUCLEOTIDE SEQUENCE [LARGE SCALE GENOMIC DNA]</scope>
    <source>
        <strain evidence="3 4">FA350</strain>
    </source>
</reference>
<evidence type="ECO:0000313" key="4">
    <source>
        <dbReference type="Proteomes" id="UP000249799"/>
    </source>
</evidence>